<dbReference type="STRING" id="694430.Natoc_2292"/>
<dbReference type="EMBL" id="CP003929">
    <property type="protein sequence ID" value="AGB38070.1"/>
    <property type="molecule type" value="Genomic_DNA"/>
</dbReference>
<dbReference type="HOGENOM" id="CLU_2748294_0_0_2"/>
<keyword evidence="1" id="KW-1133">Transmembrane helix</keyword>
<name>L0K0I2_9EURY</name>
<evidence type="ECO:0000256" key="1">
    <source>
        <dbReference type="SAM" id="Phobius"/>
    </source>
</evidence>
<keyword evidence="1" id="KW-0472">Membrane</keyword>
<organism evidence="2 3">
    <name type="scientific">Natronococcus occultus SP4</name>
    <dbReference type="NCBI Taxonomy" id="694430"/>
    <lineage>
        <taxon>Archaea</taxon>
        <taxon>Methanobacteriati</taxon>
        <taxon>Methanobacteriota</taxon>
        <taxon>Stenosarchaea group</taxon>
        <taxon>Halobacteria</taxon>
        <taxon>Halobacteriales</taxon>
        <taxon>Natrialbaceae</taxon>
        <taxon>Natronococcus</taxon>
    </lineage>
</organism>
<protein>
    <submittedName>
        <fullName evidence="2">Uncharacterized protein</fullName>
    </submittedName>
</protein>
<keyword evidence="3" id="KW-1185">Reference proteome</keyword>
<sequence length="70" mass="7749">MIHALIFNKFLRYLSLTGDAARVVAATLPVIGGLAVAFGFWYVTGINLAYEIGLVVWTIVESLFWALMPF</sequence>
<feature type="transmembrane region" description="Helical" evidence="1">
    <location>
        <begin position="48"/>
        <end position="68"/>
    </location>
</feature>
<keyword evidence="1" id="KW-0812">Transmembrane</keyword>
<proteinExistence type="predicted"/>
<feature type="transmembrane region" description="Helical" evidence="1">
    <location>
        <begin position="20"/>
        <end position="42"/>
    </location>
</feature>
<accession>L0K0I2</accession>
<dbReference type="KEGG" id="nou:Natoc_2292"/>
<dbReference type="Proteomes" id="UP000010878">
    <property type="component" value="Chromosome"/>
</dbReference>
<dbReference type="AlphaFoldDB" id="L0K0I2"/>
<evidence type="ECO:0000313" key="2">
    <source>
        <dbReference type="EMBL" id="AGB38070.1"/>
    </source>
</evidence>
<reference evidence="2 3" key="1">
    <citation type="submission" date="2012-11" db="EMBL/GenBank/DDBJ databases">
        <title>FINISHED of Natronococcus occultus SP4, DSM 3396.</title>
        <authorList>
            <consortium name="DOE Joint Genome Institute"/>
            <person name="Eisen J."/>
            <person name="Huntemann M."/>
            <person name="Wei C.-L."/>
            <person name="Han J."/>
            <person name="Detter J.C."/>
            <person name="Han C."/>
            <person name="Tapia R."/>
            <person name="Chen A."/>
            <person name="Kyrpides N."/>
            <person name="Mavromatis K."/>
            <person name="Markowitz V."/>
            <person name="Szeto E."/>
            <person name="Ivanova N."/>
            <person name="Mikhailova N."/>
            <person name="Ovchinnikova G."/>
            <person name="Pagani I."/>
            <person name="Pati A."/>
            <person name="Goodwin L."/>
            <person name="Nordberg H.P."/>
            <person name="Cantor M.N."/>
            <person name="Hua S.X."/>
            <person name="Woyke T."/>
            <person name="Eisen J."/>
            <person name="Klenk H.-P."/>
            <person name="Klenk H.-P."/>
        </authorList>
    </citation>
    <scope>NUCLEOTIDE SEQUENCE [LARGE SCALE GENOMIC DNA]</scope>
    <source>
        <strain evidence="2 3">SP4</strain>
    </source>
</reference>
<gene>
    <name evidence="2" type="ORF">Natoc_2292</name>
</gene>
<evidence type="ECO:0000313" key="3">
    <source>
        <dbReference type="Proteomes" id="UP000010878"/>
    </source>
</evidence>